<evidence type="ECO:0000259" key="8">
    <source>
        <dbReference type="PROSITE" id="PS50014"/>
    </source>
</evidence>
<feature type="region of interest" description="Disordered" evidence="7">
    <location>
        <begin position="777"/>
        <end position="835"/>
    </location>
</feature>
<sequence>MNNLLRTLTESRVRSAYPDTDLKLLLTTVKEGRRLSYDAKLSDPFYDSLEGLLVDLRTVTIDNRDAEAFLKPVSKSEVQDYYDVIANPMDFQTMLKKVKQKQYKSKREFKDDLELIWSNCYTYNAAENHPLRPCVKRLKLKADRLLKYITDRKERTDPVIPSDLTASRTSRPRINGNGQVNGHSHSHLHDRSPSFSTTSKAGTPTIKPSTPLPFKNLTPRRDVPFPDSPAIFRTPEGMAKFFQLDAEVSQKAGPSNLSNSRNGTSTLLERLQELSPLMVLDDESEHEGSQSPDAMVVDGVLGDKRKLNGFADHRPRKRARYSTQYPTPLAFEKDNVSELWWGAVQSDALLANGLPHIPYSSSSPPPITHPPEQKLTLKPKRRKKPSKDQPKSLLFMMNNNIRTMKRVRHTHAKFAALNLTSTNNDDPEGGGGAGGENSAFGNGFVQGGGVQDDEGIGVLDDKVDERPWGVQIKGKRRVKGIELGEASADDCMRWMSTKVLEHAGFQGTADSALGVLAGVASEYLLNVGRTIKFLCDRYSNTMTPEEIILHTLFESGTSKIQDIERYISDDVERYGARLTELEKKLVSAYRESTAVEVLEDGGLFDSEDEEEAGALAIGDFADALGEDYLGLRELGIAAEFGMSSLSIPKKLLKGKKGQNKFSSATAKPLEPPPPYPPPPPFIPLKSSKVEDQIGLLKPFYQSRVANINSLAAAPYRFSLPGPSMNFYPQASAPLYSVVPYPPTVQEVKPPPDVIILDDQPNPAQMKMGPLGQILKGGASGGGSKKKKAAVAAGGGMGTDVTTAPKKKKGMTGVGTGNGRKKKLPDTQPLTLPGPVLASPVIAEPVKSQPSPPVMSGQ</sequence>
<dbReference type="Pfam" id="PF00439">
    <property type="entry name" value="Bromodomain"/>
    <property type="match status" value="1"/>
</dbReference>
<feature type="region of interest" description="Disordered" evidence="7">
    <location>
        <begin position="159"/>
        <end position="227"/>
    </location>
</feature>
<evidence type="ECO:0000256" key="3">
    <source>
        <dbReference type="ARBA" id="ARBA00023117"/>
    </source>
</evidence>
<reference evidence="9" key="1">
    <citation type="submission" date="2020-11" db="EMBL/GenBank/DDBJ databases">
        <authorList>
            <consortium name="DOE Joint Genome Institute"/>
            <person name="Ahrendt S."/>
            <person name="Riley R."/>
            <person name="Andreopoulos W."/>
            <person name="Labutti K."/>
            <person name="Pangilinan J."/>
            <person name="Ruiz-Duenas F.J."/>
            <person name="Barrasa J.M."/>
            <person name="Sanchez-Garcia M."/>
            <person name="Camarero S."/>
            <person name="Miyauchi S."/>
            <person name="Serrano A."/>
            <person name="Linde D."/>
            <person name="Babiker R."/>
            <person name="Drula E."/>
            <person name="Ayuso-Fernandez I."/>
            <person name="Pacheco R."/>
            <person name="Padilla G."/>
            <person name="Ferreira P."/>
            <person name="Barriuso J."/>
            <person name="Kellner H."/>
            <person name="Castanera R."/>
            <person name="Alfaro M."/>
            <person name="Ramirez L."/>
            <person name="Pisabarro A.G."/>
            <person name="Kuo A."/>
            <person name="Tritt A."/>
            <person name="Lipzen A."/>
            <person name="He G."/>
            <person name="Yan M."/>
            <person name="Ng V."/>
            <person name="Cullen D."/>
            <person name="Martin F."/>
            <person name="Rosso M.-N."/>
            <person name="Henrissat B."/>
            <person name="Hibbett D."/>
            <person name="Martinez A.T."/>
            <person name="Grigoriev I.V."/>
        </authorList>
    </citation>
    <scope>NUCLEOTIDE SEQUENCE</scope>
    <source>
        <strain evidence="9">CBS 247.69</strain>
    </source>
</reference>
<dbReference type="GO" id="GO:0000124">
    <property type="term" value="C:SAGA complex"/>
    <property type="evidence" value="ECO:0007669"/>
    <property type="project" value="InterPro"/>
</dbReference>
<dbReference type="InterPro" id="IPR009072">
    <property type="entry name" value="Histone-fold"/>
</dbReference>
<evidence type="ECO:0000256" key="2">
    <source>
        <dbReference type="ARBA" id="ARBA00023015"/>
    </source>
</evidence>
<dbReference type="SMART" id="SM00297">
    <property type="entry name" value="BROMO"/>
    <property type="match status" value="1"/>
</dbReference>
<dbReference type="GO" id="GO:0006325">
    <property type="term" value="P:chromatin organization"/>
    <property type="evidence" value="ECO:0007669"/>
    <property type="project" value="UniProtKB-ARBA"/>
</dbReference>
<protein>
    <recommendedName>
        <fullName evidence="8">Bromo domain-containing protein</fullName>
    </recommendedName>
</protein>
<dbReference type="SUPFAM" id="SSF47370">
    <property type="entry name" value="Bromodomain"/>
    <property type="match status" value="1"/>
</dbReference>
<dbReference type="InterPro" id="IPR001487">
    <property type="entry name" value="Bromodomain"/>
</dbReference>
<dbReference type="InterPro" id="IPR036427">
    <property type="entry name" value="Bromodomain-like_sf"/>
</dbReference>
<dbReference type="Proteomes" id="UP000807353">
    <property type="component" value="Unassembled WGS sequence"/>
</dbReference>
<comment type="subcellular location">
    <subcellularLocation>
        <location evidence="1">Nucleus</location>
    </subcellularLocation>
</comment>
<dbReference type="InterPro" id="IPR037782">
    <property type="entry name" value="Spt7"/>
</dbReference>
<accession>A0A9P5YCA0</accession>
<evidence type="ECO:0000256" key="7">
    <source>
        <dbReference type="SAM" id="MobiDB-lite"/>
    </source>
</evidence>
<evidence type="ECO:0000256" key="6">
    <source>
        <dbReference type="PROSITE-ProRule" id="PRU00035"/>
    </source>
</evidence>
<name>A0A9P5YCA0_9AGAR</name>
<dbReference type="Gene3D" id="1.10.20.10">
    <property type="entry name" value="Histone, subunit A"/>
    <property type="match status" value="1"/>
</dbReference>
<dbReference type="PROSITE" id="PS00633">
    <property type="entry name" value="BROMODOMAIN_1"/>
    <property type="match status" value="1"/>
</dbReference>
<evidence type="ECO:0000313" key="9">
    <source>
        <dbReference type="EMBL" id="KAF9465226.1"/>
    </source>
</evidence>
<keyword evidence="10" id="KW-1185">Reference proteome</keyword>
<dbReference type="Pfam" id="PF07524">
    <property type="entry name" value="Bromo_TP"/>
    <property type="match status" value="1"/>
</dbReference>
<keyword evidence="3 6" id="KW-0103">Bromodomain</keyword>
<evidence type="ECO:0000256" key="5">
    <source>
        <dbReference type="ARBA" id="ARBA00023242"/>
    </source>
</evidence>
<dbReference type="EMBL" id="MU150249">
    <property type="protein sequence ID" value="KAF9465226.1"/>
    <property type="molecule type" value="Genomic_DNA"/>
</dbReference>
<dbReference type="Gene3D" id="1.20.920.10">
    <property type="entry name" value="Bromodomain-like"/>
    <property type="match status" value="1"/>
</dbReference>
<dbReference type="InterPro" id="IPR018359">
    <property type="entry name" value="Bromodomain_CS"/>
</dbReference>
<dbReference type="PANTHER" id="PTHR47343:SF1">
    <property type="entry name" value="TRANSCRIPTIONAL ACTIVATOR SPT7"/>
    <property type="match status" value="1"/>
</dbReference>
<evidence type="ECO:0000256" key="4">
    <source>
        <dbReference type="ARBA" id="ARBA00023163"/>
    </source>
</evidence>
<evidence type="ECO:0000256" key="1">
    <source>
        <dbReference type="ARBA" id="ARBA00004123"/>
    </source>
</evidence>
<feature type="compositionally biased region" description="Polar residues" evidence="7">
    <location>
        <begin position="193"/>
        <end position="208"/>
    </location>
</feature>
<dbReference type="GO" id="GO:0005634">
    <property type="term" value="C:nucleus"/>
    <property type="evidence" value="ECO:0007669"/>
    <property type="project" value="UniProtKB-SubCell"/>
</dbReference>
<dbReference type="PROSITE" id="PS50014">
    <property type="entry name" value="BROMODOMAIN_2"/>
    <property type="match status" value="1"/>
</dbReference>
<dbReference type="GO" id="GO:0046695">
    <property type="term" value="C:SLIK (SAGA-like) complex"/>
    <property type="evidence" value="ECO:0007669"/>
    <property type="project" value="InterPro"/>
</dbReference>
<proteinExistence type="predicted"/>
<dbReference type="InterPro" id="IPR006565">
    <property type="entry name" value="BTP"/>
</dbReference>
<dbReference type="AlphaFoldDB" id="A0A9P5YCA0"/>
<dbReference type="GO" id="GO:0006357">
    <property type="term" value="P:regulation of transcription by RNA polymerase II"/>
    <property type="evidence" value="ECO:0007669"/>
    <property type="project" value="TreeGrafter"/>
</dbReference>
<feature type="domain" description="Bromo" evidence="8">
    <location>
        <begin position="61"/>
        <end position="131"/>
    </location>
</feature>
<keyword evidence="2" id="KW-0805">Transcription regulation</keyword>
<comment type="caution">
    <text evidence="9">The sequence shown here is derived from an EMBL/GenBank/DDBJ whole genome shotgun (WGS) entry which is preliminary data.</text>
</comment>
<evidence type="ECO:0000313" key="10">
    <source>
        <dbReference type="Proteomes" id="UP000807353"/>
    </source>
</evidence>
<keyword evidence="4" id="KW-0804">Transcription</keyword>
<dbReference type="CDD" id="cd22927">
    <property type="entry name" value="HFD_SPT7"/>
    <property type="match status" value="1"/>
</dbReference>
<organism evidence="9 10">
    <name type="scientific">Collybia nuda</name>
    <dbReference type="NCBI Taxonomy" id="64659"/>
    <lineage>
        <taxon>Eukaryota</taxon>
        <taxon>Fungi</taxon>
        <taxon>Dikarya</taxon>
        <taxon>Basidiomycota</taxon>
        <taxon>Agaricomycotina</taxon>
        <taxon>Agaricomycetes</taxon>
        <taxon>Agaricomycetidae</taxon>
        <taxon>Agaricales</taxon>
        <taxon>Tricholomatineae</taxon>
        <taxon>Clitocybaceae</taxon>
        <taxon>Collybia</taxon>
    </lineage>
</organism>
<dbReference type="GO" id="GO:0046982">
    <property type="term" value="F:protein heterodimerization activity"/>
    <property type="evidence" value="ECO:0007669"/>
    <property type="project" value="InterPro"/>
</dbReference>
<dbReference type="PRINTS" id="PR00503">
    <property type="entry name" value="BROMODOMAIN"/>
</dbReference>
<feature type="region of interest" description="Disordered" evidence="7">
    <location>
        <begin position="420"/>
        <end position="441"/>
    </location>
</feature>
<dbReference type="PANTHER" id="PTHR47343">
    <property type="entry name" value="TRANSCRIPTIONAL ACTIVATOR SPT7"/>
    <property type="match status" value="1"/>
</dbReference>
<dbReference type="GO" id="GO:0005198">
    <property type="term" value="F:structural molecule activity"/>
    <property type="evidence" value="ECO:0007669"/>
    <property type="project" value="TreeGrafter"/>
</dbReference>
<keyword evidence="5" id="KW-0539">Nucleus</keyword>
<feature type="region of interest" description="Disordered" evidence="7">
    <location>
        <begin position="360"/>
        <end position="394"/>
    </location>
</feature>
<dbReference type="OrthoDB" id="21449at2759"/>
<gene>
    <name evidence="9" type="ORF">BDZ94DRAFT_1254846</name>
</gene>